<organism evidence="2 3">
    <name type="scientific">Streptomyces mauvecolor</name>
    <dbReference type="NCBI Taxonomy" id="58345"/>
    <lineage>
        <taxon>Bacteria</taxon>
        <taxon>Bacillati</taxon>
        <taxon>Actinomycetota</taxon>
        <taxon>Actinomycetes</taxon>
        <taxon>Kitasatosporales</taxon>
        <taxon>Streptomycetaceae</taxon>
        <taxon>Streptomyces</taxon>
    </lineage>
</organism>
<gene>
    <name evidence="2" type="ORF">ACFPFX_37340</name>
</gene>
<dbReference type="InterPro" id="IPR001387">
    <property type="entry name" value="Cro/C1-type_HTH"/>
</dbReference>
<dbReference type="SUPFAM" id="SSF47413">
    <property type="entry name" value="lambda repressor-like DNA-binding domains"/>
    <property type="match status" value="1"/>
</dbReference>
<dbReference type="Pfam" id="PF13560">
    <property type="entry name" value="HTH_31"/>
    <property type="match status" value="1"/>
</dbReference>
<name>A0ABV9UXL8_9ACTN</name>
<dbReference type="Gene3D" id="1.10.260.40">
    <property type="entry name" value="lambda repressor-like DNA-binding domains"/>
    <property type="match status" value="1"/>
</dbReference>
<feature type="domain" description="HTH cro/C1-type" evidence="1">
    <location>
        <begin position="20"/>
        <end position="76"/>
    </location>
</feature>
<dbReference type="InterPro" id="IPR010982">
    <property type="entry name" value="Lambda_DNA-bd_dom_sf"/>
</dbReference>
<evidence type="ECO:0000259" key="1">
    <source>
        <dbReference type="PROSITE" id="PS50943"/>
    </source>
</evidence>
<comment type="caution">
    <text evidence="2">The sequence shown here is derived from an EMBL/GenBank/DDBJ whole genome shotgun (WGS) entry which is preliminary data.</text>
</comment>
<dbReference type="Proteomes" id="UP001595834">
    <property type="component" value="Unassembled WGS sequence"/>
</dbReference>
<evidence type="ECO:0000313" key="2">
    <source>
        <dbReference type="EMBL" id="MFC4961960.1"/>
    </source>
</evidence>
<accession>A0ABV9UXL8</accession>
<keyword evidence="3" id="KW-1185">Reference proteome</keyword>
<reference evidence="3" key="1">
    <citation type="journal article" date="2019" name="Int. J. Syst. Evol. Microbiol.">
        <title>The Global Catalogue of Microorganisms (GCM) 10K type strain sequencing project: providing services to taxonomists for standard genome sequencing and annotation.</title>
        <authorList>
            <consortium name="The Broad Institute Genomics Platform"/>
            <consortium name="The Broad Institute Genome Sequencing Center for Infectious Disease"/>
            <person name="Wu L."/>
            <person name="Ma J."/>
        </authorList>
    </citation>
    <scope>NUCLEOTIDE SEQUENCE [LARGE SCALE GENOMIC DNA]</scope>
    <source>
        <strain evidence="3">CCM 7224</strain>
    </source>
</reference>
<dbReference type="RefSeq" id="WP_344374745.1">
    <property type="nucleotide sequence ID" value="NZ_BAAASQ010000009.1"/>
</dbReference>
<proteinExistence type="predicted"/>
<dbReference type="SMART" id="SM00530">
    <property type="entry name" value="HTH_XRE"/>
    <property type="match status" value="1"/>
</dbReference>
<dbReference type="CDD" id="cd00093">
    <property type="entry name" value="HTH_XRE"/>
    <property type="match status" value="1"/>
</dbReference>
<evidence type="ECO:0000313" key="3">
    <source>
        <dbReference type="Proteomes" id="UP001595834"/>
    </source>
</evidence>
<dbReference type="EMBL" id="JBHSIZ010000054">
    <property type="protein sequence ID" value="MFC4961960.1"/>
    <property type="molecule type" value="Genomic_DNA"/>
</dbReference>
<protein>
    <submittedName>
        <fullName evidence="2">Helix-turn-helix domain-containing protein</fullName>
    </submittedName>
</protein>
<sequence length="417" mass="45657">MSPDATPDPYEDPVRFGQRVQIFRTRRGMTREQLAGLLGHHASWVKKIEGGQMRMPRLPEILRIAEVLRVRTLNDLVGADTTPDIELFVGPGHPKLPAVTAAINLFPFDTDRAAPSPAHLQARLATAWTARHNAANHREVLGTLLPDLIRDAQLAVRQSESAAERRSAHAVLSEVYSLSQFFVAYQPDAALLWRVAERGMVAAQESEDPHAIGVAAWLTAQAHRDSGPGHFDAADEITISTLRYLAPLLPDAPAEVRAIAGALQFEAGYTAARRAESGTAWGWWDKATRTAASLPAGYYHPVTSFGAAIMGAHAVTVAVELRAGGESVRQATRAEADVIPSRPRRARHRIEQARAYYLDGQHETALSTLELAHAAAPETIRYNGYARRIVLEEVESRMPERRRRASDLGVKIGMLAA</sequence>
<dbReference type="PROSITE" id="PS50943">
    <property type="entry name" value="HTH_CROC1"/>
    <property type="match status" value="1"/>
</dbReference>